<evidence type="ECO:0000313" key="2">
    <source>
        <dbReference type="Proteomes" id="UP001169066"/>
    </source>
</evidence>
<dbReference type="Proteomes" id="UP001169066">
    <property type="component" value="Unassembled WGS sequence"/>
</dbReference>
<reference evidence="1" key="1">
    <citation type="submission" date="2023-01" db="EMBL/GenBank/DDBJ databases">
        <title>Sulfurovum sp. XTW-4 genome assembly.</title>
        <authorList>
            <person name="Wang J."/>
        </authorList>
    </citation>
    <scope>NUCLEOTIDE SEQUENCE</scope>
    <source>
        <strain evidence="1">XTW-4</strain>
    </source>
</reference>
<keyword evidence="2" id="KW-1185">Reference proteome</keyword>
<organism evidence="1 2">
    <name type="scientific">Sulfurovum xiamenensis</name>
    <dbReference type="NCBI Taxonomy" id="3019066"/>
    <lineage>
        <taxon>Bacteria</taxon>
        <taxon>Pseudomonadati</taxon>
        <taxon>Campylobacterota</taxon>
        <taxon>Epsilonproteobacteria</taxon>
        <taxon>Campylobacterales</taxon>
        <taxon>Sulfurovaceae</taxon>
        <taxon>Sulfurovum</taxon>
    </lineage>
</organism>
<name>A0ABT7QP79_9BACT</name>
<protein>
    <recommendedName>
        <fullName evidence="3">DUF721 domain-containing protein</fullName>
    </recommendedName>
</protein>
<dbReference type="RefSeq" id="WP_289401048.1">
    <property type="nucleotide sequence ID" value="NZ_JAQIBC010000001.1"/>
</dbReference>
<accession>A0ABT7QP79</accession>
<comment type="caution">
    <text evidence="1">The sequence shown here is derived from an EMBL/GenBank/DDBJ whole genome shotgun (WGS) entry which is preliminary data.</text>
</comment>
<dbReference type="EMBL" id="JAQIBC010000001">
    <property type="protein sequence ID" value="MDM5262887.1"/>
    <property type="molecule type" value="Genomic_DNA"/>
</dbReference>
<evidence type="ECO:0008006" key="3">
    <source>
        <dbReference type="Google" id="ProtNLM"/>
    </source>
</evidence>
<proteinExistence type="predicted"/>
<gene>
    <name evidence="1" type="ORF">PF327_01620</name>
</gene>
<evidence type="ECO:0000313" key="1">
    <source>
        <dbReference type="EMBL" id="MDM5262887.1"/>
    </source>
</evidence>
<sequence length="140" mass="16512">MSHLSSQPQFKSLKRQECYQKFIDLLSPKWQKAIAFVYIKDETLFIAVTHPGFKMELNYNRDLLKTLLTQLNEHDEACKMMQAEKVVVFHSKYYAMPQEKVSYVSVPNYHERAKGNFETPSDNELKEKFERIKAIVTCNQ</sequence>